<comment type="caution">
    <text evidence="1">The sequence shown here is derived from an EMBL/GenBank/DDBJ whole genome shotgun (WGS) entry which is preliminary data.</text>
</comment>
<organism evidence="1 2">
    <name type="scientific">Dallia pectoralis</name>
    <name type="common">Alaska blackfish</name>
    <dbReference type="NCBI Taxonomy" id="75939"/>
    <lineage>
        <taxon>Eukaryota</taxon>
        <taxon>Metazoa</taxon>
        <taxon>Chordata</taxon>
        <taxon>Craniata</taxon>
        <taxon>Vertebrata</taxon>
        <taxon>Euteleostomi</taxon>
        <taxon>Actinopterygii</taxon>
        <taxon>Neopterygii</taxon>
        <taxon>Teleostei</taxon>
        <taxon>Protacanthopterygii</taxon>
        <taxon>Esociformes</taxon>
        <taxon>Umbridae</taxon>
        <taxon>Dallia</taxon>
    </lineage>
</organism>
<protein>
    <submittedName>
        <fullName evidence="1">Uncharacterized protein</fullName>
    </submittedName>
</protein>
<proteinExistence type="predicted"/>
<evidence type="ECO:0000313" key="2">
    <source>
        <dbReference type="Proteomes" id="UP001157502"/>
    </source>
</evidence>
<reference evidence="1" key="1">
    <citation type="submission" date="2021-05" db="EMBL/GenBank/DDBJ databases">
        <authorList>
            <person name="Pan Q."/>
            <person name="Jouanno E."/>
            <person name="Zahm M."/>
            <person name="Klopp C."/>
            <person name="Cabau C."/>
            <person name="Louis A."/>
            <person name="Berthelot C."/>
            <person name="Parey E."/>
            <person name="Roest Crollius H."/>
            <person name="Montfort J."/>
            <person name="Robinson-Rechavi M."/>
            <person name="Bouchez O."/>
            <person name="Lampietro C."/>
            <person name="Lopez Roques C."/>
            <person name="Donnadieu C."/>
            <person name="Postlethwait J."/>
            <person name="Bobe J."/>
            <person name="Dillon D."/>
            <person name="Chandos A."/>
            <person name="von Hippel F."/>
            <person name="Guiguen Y."/>
        </authorList>
    </citation>
    <scope>NUCLEOTIDE SEQUENCE</scope>
    <source>
        <strain evidence="1">YG-Jan2019</strain>
    </source>
</reference>
<dbReference type="Proteomes" id="UP001157502">
    <property type="component" value="Chromosome 16"/>
</dbReference>
<accession>A0ACC2G9C5</accession>
<gene>
    <name evidence="1" type="ORF">DPEC_G00202800</name>
</gene>
<keyword evidence="2" id="KW-1185">Reference proteome</keyword>
<dbReference type="EMBL" id="CM055743">
    <property type="protein sequence ID" value="KAJ8000242.1"/>
    <property type="molecule type" value="Genomic_DNA"/>
</dbReference>
<sequence>MCNPVLETSGNKIDELSNQLFSIMLLQPLTGSCRLSAKEPVPPRMHSSPHGTYPMPRLESCGNARYSQGTTSGGGTTQSMVSPAPGGMSNRAAGFTQTA</sequence>
<evidence type="ECO:0000313" key="1">
    <source>
        <dbReference type="EMBL" id="KAJ8000242.1"/>
    </source>
</evidence>
<name>A0ACC2G9C5_DALPE</name>